<proteinExistence type="predicted"/>
<organism evidence="1 2">
    <name type="scientific">Scleromatobacter humisilvae</name>
    <dbReference type="NCBI Taxonomy" id="2897159"/>
    <lineage>
        <taxon>Bacteria</taxon>
        <taxon>Pseudomonadati</taxon>
        <taxon>Pseudomonadota</taxon>
        <taxon>Betaproteobacteria</taxon>
        <taxon>Burkholderiales</taxon>
        <taxon>Sphaerotilaceae</taxon>
        <taxon>Scleromatobacter</taxon>
    </lineage>
</organism>
<sequence>MPNALTPAQFEIMRRVRDDGTLLVGDPVANMTRELGFLFAVALLTYDASGNLILSELGAAYLTAAEEEAASAGASPSVGDPPCDPCASN</sequence>
<dbReference type="EMBL" id="JAJLJH010000014">
    <property type="protein sequence ID" value="MCK9689379.1"/>
    <property type="molecule type" value="Genomic_DNA"/>
</dbReference>
<dbReference type="AlphaFoldDB" id="A0A9X1YMN2"/>
<accession>A0A9X1YMN2</accession>
<evidence type="ECO:0000313" key="1">
    <source>
        <dbReference type="EMBL" id="MCK9689379.1"/>
    </source>
</evidence>
<evidence type="ECO:0000313" key="2">
    <source>
        <dbReference type="Proteomes" id="UP001139353"/>
    </source>
</evidence>
<dbReference type="Proteomes" id="UP001139353">
    <property type="component" value="Unassembled WGS sequence"/>
</dbReference>
<dbReference type="RefSeq" id="WP_275685429.1">
    <property type="nucleotide sequence ID" value="NZ_JAJLJH010000014.1"/>
</dbReference>
<reference evidence="1" key="1">
    <citation type="submission" date="2021-11" db="EMBL/GenBank/DDBJ databases">
        <title>BS-T2-15 a new species belonging to the Comamonadaceae family isolated from the soil of a French oak forest.</title>
        <authorList>
            <person name="Mieszkin S."/>
            <person name="Alain K."/>
        </authorList>
    </citation>
    <scope>NUCLEOTIDE SEQUENCE</scope>
    <source>
        <strain evidence="1">BS-T2-15</strain>
    </source>
</reference>
<gene>
    <name evidence="1" type="ORF">LPC04_26980</name>
</gene>
<protein>
    <submittedName>
        <fullName evidence="1">Uncharacterized protein</fullName>
    </submittedName>
</protein>
<name>A0A9X1YMN2_9BURK</name>
<keyword evidence="2" id="KW-1185">Reference proteome</keyword>
<comment type="caution">
    <text evidence="1">The sequence shown here is derived from an EMBL/GenBank/DDBJ whole genome shotgun (WGS) entry which is preliminary data.</text>
</comment>